<comment type="caution">
    <text evidence="4">The sequence shown here is derived from an EMBL/GenBank/DDBJ whole genome shotgun (WGS) entry which is preliminary data.</text>
</comment>
<sequence length="196" mass="21328">MTTRRDQAQAKRQALIDAARRLFAENGFFATGTEDILRAAGVGTRGVMYHHFADKRDLFEAVFHQVQRDLAQAAAQRLSGSDSLDVLASSLAGFLDAAANNPEIQRIVLVDAPAVLGWERWRALEADYGLGAIEAMLTAALESGIIEPQPLRPLAHLLLALADEAALYIANADDRGEAARQMTGHVNRFIAALRRP</sequence>
<gene>
    <name evidence="4" type="ORF">C731_2532</name>
</gene>
<proteinExistence type="predicted"/>
<evidence type="ECO:0000313" key="5">
    <source>
        <dbReference type="Proteomes" id="UP000006265"/>
    </source>
</evidence>
<dbReference type="InterPro" id="IPR049484">
    <property type="entry name" value="Rv0078-like_C"/>
</dbReference>
<keyword evidence="3" id="KW-0804">Transcription</keyword>
<name>K5B8D1_MYCHD</name>
<dbReference type="InterPro" id="IPR001647">
    <property type="entry name" value="HTH_TetR"/>
</dbReference>
<dbReference type="InterPro" id="IPR050109">
    <property type="entry name" value="HTH-type_TetR-like_transc_reg"/>
</dbReference>
<keyword evidence="1" id="KW-0805">Transcription regulation</keyword>
<accession>K5B8D1</accession>
<evidence type="ECO:0000313" key="4">
    <source>
        <dbReference type="EMBL" id="EKF23488.1"/>
    </source>
</evidence>
<dbReference type="Proteomes" id="UP000006265">
    <property type="component" value="Unassembled WGS sequence"/>
</dbReference>
<dbReference type="GO" id="GO:0000976">
    <property type="term" value="F:transcription cis-regulatory region binding"/>
    <property type="evidence" value="ECO:0007669"/>
    <property type="project" value="TreeGrafter"/>
</dbReference>
<dbReference type="RefSeq" id="WP_005627999.1">
    <property type="nucleotide sequence ID" value="NZ_AMRA01000066.1"/>
</dbReference>
<dbReference type="Gene3D" id="1.10.357.10">
    <property type="entry name" value="Tetracycline Repressor, domain 2"/>
    <property type="match status" value="1"/>
</dbReference>
<dbReference type="Pfam" id="PF21351">
    <property type="entry name" value="TetR_C_41"/>
    <property type="match status" value="1"/>
</dbReference>
<protein>
    <submittedName>
        <fullName evidence="4">Bacterial regulatory s, tetR family protein</fullName>
    </submittedName>
</protein>
<keyword evidence="2" id="KW-0238">DNA-binding</keyword>
<dbReference type="STRING" id="1122247.GCA_000379865_04670"/>
<dbReference type="InterPro" id="IPR036271">
    <property type="entry name" value="Tet_transcr_reg_TetR-rel_C_sf"/>
</dbReference>
<evidence type="ECO:0000256" key="3">
    <source>
        <dbReference type="ARBA" id="ARBA00023163"/>
    </source>
</evidence>
<evidence type="ECO:0000256" key="2">
    <source>
        <dbReference type="ARBA" id="ARBA00023125"/>
    </source>
</evidence>
<dbReference type="PANTHER" id="PTHR30055">
    <property type="entry name" value="HTH-TYPE TRANSCRIPTIONAL REGULATOR RUTR"/>
    <property type="match status" value="1"/>
</dbReference>
<dbReference type="OrthoDB" id="9805134at2"/>
<dbReference type="Pfam" id="PF00440">
    <property type="entry name" value="TetR_N"/>
    <property type="match status" value="1"/>
</dbReference>
<evidence type="ECO:0000256" key="1">
    <source>
        <dbReference type="ARBA" id="ARBA00023015"/>
    </source>
</evidence>
<dbReference type="PATRIC" id="fig|1122247.3.peg.2433"/>
<dbReference type="AlphaFoldDB" id="K5B8D1"/>
<dbReference type="eggNOG" id="COG1309">
    <property type="taxonomic scope" value="Bacteria"/>
</dbReference>
<organism evidence="4 5">
    <name type="scientific">Mycolicibacterium hassiacum (strain DSM 44199 / CIP 105218 / JCM 12690 / 3849)</name>
    <name type="common">Mycobacterium hassiacum</name>
    <dbReference type="NCBI Taxonomy" id="1122247"/>
    <lineage>
        <taxon>Bacteria</taxon>
        <taxon>Bacillati</taxon>
        <taxon>Actinomycetota</taxon>
        <taxon>Actinomycetes</taxon>
        <taxon>Mycobacteriales</taxon>
        <taxon>Mycobacteriaceae</taxon>
        <taxon>Mycolicibacterium</taxon>
    </lineage>
</organism>
<dbReference type="PROSITE" id="PS50977">
    <property type="entry name" value="HTH_TETR_2"/>
    <property type="match status" value="1"/>
</dbReference>
<keyword evidence="5" id="KW-1185">Reference proteome</keyword>
<reference evidence="4 5" key="1">
    <citation type="journal article" date="2012" name="J. Bacteriol.">
        <title>Genome sequence of Mycobacterium hassiacum DSM 44199, a rare source of heat-stable mycobacterial proteins.</title>
        <authorList>
            <person name="Tiago I."/>
            <person name="Maranha A."/>
            <person name="Mendes V."/>
            <person name="Alarico S."/>
            <person name="Moynihan P.J."/>
            <person name="Clarke A.J."/>
            <person name="Macedo-Ribeiro S."/>
            <person name="Pereira P.J."/>
            <person name="Empadinhas N."/>
        </authorList>
    </citation>
    <scope>NUCLEOTIDE SEQUENCE [LARGE SCALE GENOMIC DNA]</scope>
    <source>
        <strain evidence="5">DSM 44199 / CIP 105218 / JCM 12690 / 3849</strain>
    </source>
</reference>
<dbReference type="SUPFAM" id="SSF46689">
    <property type="entry name" value="Homeodomain-like"/>
    <property type="match status" value="1"/>
</dbReference>
<dbReference type="EMBL" id="AMRA01000066">
    <property type="protein sequence ID" value="EKF23488.1"/>
    <property type="molecule type" value="Genomic_DNA"/>
</dbReference>
<dbReference type="InterPro" id="IPR009057">
    <property type="entry name" value="Homeodomain-like_sf"/>
</dbReference>
<dbReference type="PANTHER" id="PTHR30055:SF234">
    <property type="entry name" value="HTH-TYPE TRANSCRIPTIONAL REGULATOR BETI"/>
    <property type="match status" value="1"/>
</dbReference>
<dbReference type="GO" id="GO:0003700">
    <property type="term" value="F:DNA-binding transcription factor activity"/>
    <property type="evidence" value="ECO:0007669"/>
    <property type="project" value="TreeGrafter"/>
</dbReference>
<dbReference type="SUPFAM" id="SSF48498">
    <property type="entry name" value="Tetracyclin repressor-like, C-terminal domain"/>
    <property type="match status" value="1"/>
</dbReference>